<protein>
    <submittedName>
        <fullName evidence="1">Uncharacterized protein</fullName>
    </submittedName>
</protein>
<evidence type="ECO:0000313" key="1">
    <source>
        <dbReference type="EMBL" id="KAI3771536.1"/>
    </source>
</evidence>
<organism evidence="1 2">
    <name type="scientific">Arctium lappa</name>
    <name type="common">Greater burdock</name>
    <name type="synonym">Lappa major</name>
    <dbReference type="NCBI Taxonomy" id="4217"/>
    <lineage>
        <taxon>Eukaryota</taxon>
        <taxon>Viridiplantae</taxon>
        <taxon>Streptophyta</taxon>
        <taxon>Embryophyta</taxon>
        <taxon>Tracheophyta</taxon>
        <taxon>Spermatophyta</taxon>
        <taxon>Magnoliopsida</taxon>
        <taxon>eudicotyledons</taxon>
        <taxon>Gunneridae</taxon>
        <taxon>Pentapetalae</taxon>
        <taxon>asterids</taxon>
        <taxon>campanulids</taxon>
        <taxon>Asterales</taxon>
        <taxon>Asteraceae</taxon>
        <taxon>Carduoideae</taxon>
        <taxon>Cardueae</taxon>
        <taxon>Arctiinae</taxon>
        <taxon>Arctium</taxon>
    </lineage>
</organism>
<evidence type="ECO:0000313" key="2">
    <source>
        <dbReference type="Proteomes" id="UP001055879"/>
    </source>
</evidence>
<sequence>MNACMKWKSQPWTTKSSLNDIANTELSPTHPIRLGLALNFSVFYYEILNSPDRACNLSKQVGALKLHSNSNLCTIWEFLSILKDPLDFILSKECSVSSPDYGPLPPNAPAWCLAPFDPEGRLRCSFIQTIVHDEQHVALANNNSRGDVSTSPDADLISVTQTLAKEAYVLFQLGKYVDCLKVLNQILEKKSDNPKIVDSVIALFRVDFTGRGELEERQVQSHFHKT</sequence>
<proteinExistence type="predicted"/>
<comment type="caution">
    <text evidence="1">The sequence shown here is derived from an EMBL/GenBank/DDBJ whole genome shotgun (WGS) entry which is preliminary data.</text>
</comment>
<keyword evidence="2" id="KW-1185">Reference proteome</keyword>
<reference evidence="1 2" key="2">
    <citation type="journal article" date="2022" name="Mol. Ecol. Resour.">
        <title>The genomes of chicory, endive, great burdock and yacon provide insights into Asteraceae paleo-polyploidization history and plant inulin production.</title>
        <authorList>
            <person name="Fan W."/>
            <person name="Wang S."/>
            <person name="Wang H."/>
            <person name="Wang A."/>
            <person name="Jiang F."/>
            <person name="Liu H."/>
            <person name="Zhao H."/>
            <person name="Xu D."/>
            <person name="Zhang Y."/>
        </authorList>
    </citation>
    <scope>NUCLEOTIDE SEQUENCE [LARGE SCALE GENOMIC DNA]</scope>
    <source>
        <strain evidence="2">cv. Niubang</strain>
    </source>
</reference>
<reference evidence="2" key="1">
    <citation type="journal article" date="2022" name="Mol. Ecol. Resour.">
        <title>The genomes of chicory, endive, great burdock and yacon provide insights into Asteraceae palaeo-polyploidization history and plant inulin production.</title>
        <authorList>
            <person name="Fan W."/>
            <person name="Wang S."/>
            <person name="Wang H."/>
            <person name="Wang A."/>
            <person name="Jiang F."/>
            <person name="Liu H."/>
            <person name="Zhao H."/>
            <person name="Xu D."/>
            <person name="Zhang Y."/>
        </authorList>
    </citation>
    <scope>NUCLEOTIDE SEQUENCE [LARGE SCALE GENOMIC DNA]</scope>
    <source>
        <strain evidence="2">cv. Niubang</strain>
    </source>
</reference>
<accession>A0ACB9FLF3</accession>
<name>A0ACB9FLF3_ARCLA</name>
<dbReference type="EMBL" id="CM042047">
    <property type="protein sequence ID" value="KAI3771536.1"/>
    <property type="molecule type" value="Genomic_DNA"/>
</dbReference>
<gene>
    <name evidence="1" type="ORF">L6452_02701</name>
</gene>
<dbReference type="Proteomes" id="UP001055879">
    <property type="component" value="Linkage Group LG01"/>
</dbReference>